<dbReference type="VEuPathDB" id="GiardiaDB:SS50377_25992"/>
<dbReference type="EMBL" id="KI546140">
    <property type="protein sequence ID" value="EST43222.1"/>
    <property type="molecule type" value="Genomic_DNA"/>
</dbReference>
<reference evidence="3" key="2">
    <citation type="submission" date="2020-12" db="EMBL/GenBank/DDBJ databases">
        <title>New Spironucleus salmonicida genome in near-complete chromosomes.</title>
        <authorList>
            <person name="Xu F."/>
            <person name="Kurt Z."/>
            <person name="Jimenez-Gonzalez A."/>
            <person name="Astvaldsson A."/>
            <person name="Andersson J.O."/>
            <person name="Svard S.G."/>
        </authorList>
    </citation>
    <scope>NUCLEOTIDE SEQUENCE</scope>
    <source>
        <strain evidence="3">ATCC 50377</strain>
    </source>
</reference>
<dbReference type="Proteomes" id="UP000018208">
    <property type="component" value="Unassembled WGS sequence"/>
</dbReference>
<protein>
    <submittedName>
        <fullName evidence="2">Uncharacterized protein</fullName>
    </submittedName>
</protein>
<evidence type="ECO:0000313" key="2">
    <source>
        <dbReference type="EMBL" id="EST43222.1"/>
    </source>
</evidence>
<keyword evidence="1" id="KW-0472">Membrane</keyword>
<sequence>MLALLACTKINYKLTPTLLRLTLSNVECGFPYNALGSIQLFYDKNEMFHQGFIVQDSNVLEFVCDTAECQEIFDEFYNKSSTLEIILDIAGTIQEQQLSLNDHTNFMFDVMVASVAFLSIFTLLMVVLGVVYCMEKKKKLRYGYREIRG</sequence>
<keyword evidence="1" id="KW-0812">Transmembrane</keyword>
<keyword evidence="4" id="KW-1185">Reference proteome</keyword>
<proteinExistence type="predicted"/>
<evidence type="ECO:0000313" key="3">
    <source>
        <dbReference type="EMBL" id="KAH0571796.1"/>
    </source>
</evidence>
<dbReference type="EMBL" id="AUWU02000006">
    <property type="protein sequence ID" value="KAH0571796.1"/>
    <property type="molecule type" value="Genomic_DNA"/>
</dbReference>
<feature type="transmembrane region" description="Helical" evidence="1">
    <location>
        <begin position="110"/>
        <end position="134"/>
    </location>
</feature>
<evidence type="ECO:0000256" key="1">
    <source>
        <dbReference type="SAM" id="Phobius"/>
    </source>
</evidence>
<gene>
    <name evidence="2" type="ORF">SS50377_17086</name>
    <name evidence="3" type="ORF">SS50377_25992</name>
</gene>
<organism evidence="2">
    <name type="scientific">Spironucleus salmonicida</name>
    <dbReference type="NCBI Taxonomy" id="348837"/>
    <lineage>
        <taxon>Eukaryota</taxon>
        <taxon>Metamonada</taxon>
        <taxon>Diplomonadida</taxon>
        <taxon>Hexamitidae</taxon>
        <taxon>Hexamitinae</taxon>
        <taxon>Spironucleus</taxon>
    </lineage>
</organism>
<accession>V6LFF5</accession>
<evidence type="ECO:0000313" key="4">
    <source>
        <dbReference type="Proteomes" id="UP000018208"/>
    </source>
</evidence>
<keyword evidence="1" id="KW-1133">Transmembrane helix</keyword>
<reference evidence="2 3" key="1">
    <citation type="journal article" date="2014" name="PLoS Genet.">
        <title>The Genome of Spironucleus salmonicida Highlights a Fish Pathogen Adapted to Fluctuating Environments.</title>
        <authorList>
            <person name="Xu F."/>
            <person name="Jerlstrom-Hultqvist J."/>
            <person name="Einarsson E."/>
            <person name="Astvaldsson A."/>
            <person name="Svard S.G."/>
            <person name="Andersson J.O."/>
        </authorList>
    </citation>
    <scope>NUCLEOTIDE SEQUENCE</scope>
    <source>
        <strain evidence="3">ATCC 50377</strain>
    </source>
</reference>
<name>V6LFF5_9EUKA</name>
<dbReference type="AlphaFoldDB" id="V6LFF5"/>